<dbReference type="SMART" id="SM00382">
    <property type="entry name" value="AAA"/>
    <property type="match status" value="1"/>
</dbReference>
<keyword evidence="2" id="KW-0547">Nucleotide-binding</keyword>
<dbReference type="PROSITE" id="PS50033">
    <property type="entry name" value="UBX"/>
    <property type="match status" value="1"/>
</dbReference>
<dbReference type="Gene3D" id="1.10.8.60">
    <property type="match status" value="1"/>
</dbReference>
<evidence type="ECO:0000256" key="3">
    <source>
        <dbReference type="ARBA" id="ARBA00022786"/>
    </source>
</evidence>
<dbReference type="OrthoDB" id="5925at2759"/>
<dbReference type="GO" id="GO:0016887">
    <property type="term" value="F:ATP hydrolysis activity"/>
    <property type="evidence" value="ECO:0007669"/>
    <property type="project" value="InterPro"/>
</dbReference>
<feature type="region of interest" description="Disordered" evidence="5">
    <location>
        <begin position="650"/>
        <end position="677"/>
    </location>
</feature>
<dbReference type="InterPro" id="IPR012989">
    <property type="entry name" value="SEP_domain"/>
</dbReference>
<feature type="region of interest" description="Disordered" evidence="5">
    <location>
        <begin position="92"/>
        <end position="112"/>
    </location>
</feature>
<feature type="compositionally biased region" description="Polar residues" evidence="5">
    <location>
        <begin position="652"/>
        <end position="674"/>
    </location>
</feature>
<evidence type="ECO:0000313" key="8">
    <source>
        <dbReference type="RefSeq" id="XP_022720657.1"/>
    </source>
</evidence>
<dbReference type="AlphaFoldDB" id="A0A6P5WYF7"/>
<dbReference type="Pfam" id="PF00789">
    <property type="entry name" value="UBX"/>
    <property type="match status" value="1"/>
</dbReference>
<dbReference type="PANTHER" id="PTHR23073">
    <property type="entry name" value="26S PROTEASOME REGULATORY SUBUNIT"/>
    <property type="match status" value="1"/>
</dbReference>
<comment type="similarity">
    <text evidence="1">Belongs to the AAA ATPase family.</text>
</comment>
<dbReference type="SUPFAM" id="SSF102848">
    <property type="entry name" value="NSFL1 (p97 ATPase) cofactor p47, SEP domain"/>
    <property type="match status" value="1"/>
</dbReference>
<evidence type="ECO:0000259" key="6">
    <source>
        <dbReference type="PROSITE" id="PS50033"/>
    </source>
</evidence>
<evidence type="ECO:0000256" key="1">
    <source>
        <dbReference type="ARBA" id="ARBA00006914"/>
    </source>
</evidence>
<dbReference type="Gene3D" id="3.10.20.90">
    <property type="entry name" value="Phosphatidylinositol 3-kinase Catalytic Subunit, Chain A, domain 1"/>
    <property type="match status" value="1"/>
</dbReference>
<dbReference type="Proteomes" id="UP000515121">
    <property type="component" value="Unplaced"/>
</dbReference>
<dbReference type="SMART" id="SM00166">
    <property type="entry name" value="UBX"/>
    <property type="match status" value="1"/>
</dbReference>
<dbReference type="SUPFAM" id="SSF52540">
    <property type="entry name" value="P-loop containing nucleoside triphosphate hydrolases"/>
    <property type="match status" value="1"/>
</dbReference>
<dbReference type="Pfam" id="PF00004">
    <property type="entry name" value="AAA"/>
    <property type="match status" value="1"/>
</dbReference>
<dbReference type="SUPFAM" id="SSF54236">
    <property type="entry name" value="Ubiquitin-like"/>
    <property type="match status" value="1"/>
</dbReference>
<dbReference type="CDD" id="cd01770">
    <property type="entry name" value="UBX_UBXN2"/>
    <property type="match status" value="1"/>
</dbReference>
<dbReference type="InterPro" id="IPR003593">
    <property type="entry name" value="AAA+_ATPase"/>
</dbReference>
<dbReference type="GeneID" id="111278295"/>
<dbReference type="InterPro" id="IPR003960">
    <property type="entry name" value="ATPase_AAA_CS"/>
</dbReference>
<dbReference type="InterPro" id="IPR029071">
    <property type="entry name" value="Ubiquitin-like_domsf"/>
</dbReference>
<dbReference type="Gene3D" id="3.40.50.300">
    <property type="entry name" value="P-loop containing nucleotide triphosphate hydrolases"/>
    <property type="match status" value="1"/>
</dbReference>
<gene>
    <name evidence="8" type="primary">LOC111278295</name>
</gene>
<dbReference type="InterPro" id="IPR050221">
    <property type="entry name" value="26S_Proteasome_ATPase"/>
</dbReference>
<dbReference type="KEGG" id="dzi:111278295"/>
<dbReference type="SMART" id="SM00553">
    <property type="entry name" value="SEP"/>
    <property type="match status" value="1"/>
</dbReference>
<feature type="region of interest" description="Disordered" evidence="5">
    <location>
        <begin position="20"/>
        <end position="44"/>
    </location>
</feature>
<protein>
    <submittedName>
        <fullName evidence="8">Uncharacterized protein LOC111278295 isoform X1</fullName>
    </submittedName>
</protein>
<feature type="region of interest" description="Disordered" evidence="5">
    <location>
        <begin position="581"/>
        <end position="618"/>
    </location>
</feature>
<proteinExistence type="inferred from homology"/>
<dbReference type="InterPro" id="IPR027417">
    <property type="entry name" value="P-loop_NTPase"/>
</dbReference>
<dbReference type="CDD" id="cd19481">
    <property type="entry name" value="RecA-like_protease"/>
    <property type="match status" value="1"/>
</dbReference>
<name>A0A6P5WYF7_DURZI</name>
<sequence length="763" mass="84035">MAVLERLVRTARSWRRIAPPKTLTPSRAPLRDLPPPLYRRSSQGSNCNIGSDVKKLRLVAAASGSYSILPAVLAGLLGAGVIETAYSDADEVASKPPLPSEPPANHVNLEETAKKERQRIEELLKDKGMKNGSYPRFTVAVKGQKVIIKFQIHPTCEVAQLIANLVSNLGLKVEEHGGGSDVLLRAWDSSVAWQLTLNPFENLKESGVNEGHSVDRNRDGGDLCILIFRSLVSSDKAEIEFIKQGSLNTKELDALISALQLAGGRFARSSTLVTKPRESSPQMGAQKSIDSLKAMGVRIYGLDAPRQNNSYSEISWDNIAGYDQQKREIEDTILLALNSPQVYDDIARGTRRKFESNRPRAVLFEGPPGTGKTSCARVIANQAGVPLLYVPLEIVLSKYYGESERLLGQVFSLANQLPDGSIIFLDEVDAFATARDGEIHEATRRILSVLLRQIDGFEQDKKVVVIAATNRKQDLDPALISRFDSMIGFGLPDEQNRREIAAQYAKHLTESELVELARVTDEMSGRDIRDACQQAERSWASKLIRGQATNNEEQQSLPPLEEYIKSAINRRKALLSVAEQRNQNPNQRMKKPHLDLLSTQSTKSIRKSECPKELEPADRRSSVHVNLIKRDEKCPEPEKKRQVAFQGVGRTLGSSSTSAAPETTISSTPLNTAPNPSPGLVVVDESLPSTSIQLRLADGTRMIAHFNFHHTVDSVRSFINASRPGSAANYQLQIMGFPPKLLTDPTQTIEQAGLANSVVIQKF</sequence>
<accession>A0A6P5WYF7</accession>
<dbReference type="InterPro" id="IPR036241">
    <property type="entry name" value="NSFL1C_SEP_dom_sf"/>
</dbReference>
<dbReference type="Pfam" id="PF08059">
    <property type="entry name" value="SEP"/>
    <property type="match status" value="1"/>
</dbReference>
<keyword evidence="7" id="KW-1185">Reference proteome</keyword>
<feature type="domain" description="UBX" evidence="6">
    <location>
        <begin position="685"/>
        <end position="762"/>
    </location>
</feature>
<dbReference type="FunFam" id="3.10.20.90:FF:000179">
    <property type="entry name" value="Plant UBX domain-containing protein 4"/>
    <property type="match status" value="1"/>
</dbReference>
<dbReference type="InterPro" id="IPR003959">
    <property type="entry name" value="ATPase_AAA_core"/>
</dbReference>
<keyword evidence="4" id="KW-0067">ATP-binding</keyword>
<organism evidence="7 8">
    <name type="scientific">Durio zibethinus</name>
    <name type="common">Durian</name>
    <dbReference type="NCBI Taxonomy" id="66656"/>
    <lineage>
        <taxon>Eukaryota</taxon>
        <taxon>Viridiplantae</taxon>
        <taxon>Streptophyta</taxon>
        <taxon>Embryophyta</taxon>
        <taxon>Tracheophyta</taxon>
        <taxon>Spermatophyta</taxon>
        <taxon>Magnoliopsida</taxon>
        <taxon>eudicotyledons</taxon>
        <taxon>Gunneridae</taxon>
        <taxon>Pentapetalae</taxon>
        <taxon>rosids</taxon>
        <taxon>malvids</taxon>
        <taxon>Malvales</taxon>
        <taxon>Malvaceae</taxon>
        <taxon>Helicteroideae</taxon>
        <taxon>Durio</taxon>
    </lineage>
</organism>
<dbReference type="RefSeq" id="XP_022720657.1">
    <property type="nucleotide sequence ID" value="XM_022864922.1"/>
</dbReference>
<keyword evidence="3" id="KW-0833">Ubl conjugation pathway</keyword>
<evidence type="ECO:0000313" key="7">
    <source>
        <dbReference type="Proteomes" id="UP000515121"/>
    </source>
</evidence>
<dbReference type="PROSITE" id="PS00674">
    <property type="entry name" value="AAA"/>
    <property type="match status" value="1"/>
</dbReference>
<dbReference type="GO" id="GO:0005524">
    <property type="term" value="F:ATP binding"/>
    <property type="evidence" value="ECO:0007669"/>
    <property type="project" value="UniProtKB-KW"/>
</dbReference>
<dbReference type="GO" id="GO:0000502">
    <property type="term" value="C:proteasome complex"/>
    <property type="evidence" value="ECO:0007669"/>
    <property type="project" value="UniProtKB-ARBA"/>
</dbReference>
<dbReference type="InterPro" id="IPR001012">
    <property type="entry name" value="UBX_dom"/>
</dbReference>
<evidence type="ECO:0000256" key="5">
    <source>
        <dbReference type="SAM" id="MobiDB-lite"/>
    </source>
</evidence>
<evidence type="ECO:0000256" key="4">
    <source>
        <dbReference type="ARBA" id="ARBA00022840"/>
    </source>
</evidence>
<reference evidence="8" key="1">
    <citation type="submission" date="2025-08" db="UniProtKB">
        <authorList>
            <consortium name="RefSeq"/>
        </authorList>
    </citation>
    <scope>IDENTIFICATION</scope>
    <source>
        <tissue evidence="8">Fruit stalk</tissue>
    </source>
</reference>
<feature type="compositionally biased region" description="Basic and acidic residues" evidence="5">
    <location>
        <begin position="606"/>
        <end position="618"/>
    </location>
</feature>
<evidence type="ECO:0000256" key="2">
    <source>
        <dbReference type="ARBA" id="ARBA00022741"/>
    </source>
</evidence>